<dbReference type="InterPro" id="IPR045584">
    <property type="entry name" value="Pilin-like"/>
</dbReference>
<evidence type="ECO:0000256" key="1">
    <source>
        <dbReference type="SAM" id="Phobius"/>
    </source>
</evidence>
<keyword evidence="1" id="KW-0812">Transmembrane</keyword>
<reference evidence="3" key="1">
    <citation type="submission" date="2016-11" db="EMBL/GenBank/DDBJ databases">
        <authorList>
            <person name="Varghese N."/>
            <person name="Submissions S."/>
        </authorList>
    </citation>
    <scope>NUCLEOTIDE SEQUENCE [LARGE SCALE GENOMIC DNA]</scope>
    <source>
        <strain evidence="3">DSM 17456</strain>
    </source>
</reference>
<keyword evidence="1" id="KW-0472">Membrane</keyword>
<organism evidence="2 3">
    <name type="scientific">Halodesulfovibrio marinisediminis DSM 17456</name>
    <dbReference type="NCBI Taxonomy" id="1121457"/>
    <lineage>
        <taxon>Bacteria</taxon>
        <taxon>Pseudomonadati</taxon>
        <taxon>Thermodesulfobacteriota</taxon>
        <taxon>Desulfovibrionia</taxon>
        <taxon>Desulfovibrionales</taxon>
        <taxon>Desulfovibrionaceae</taxon>
        <taxon>Halodesulfovibrio</taxon>
    </lineage>
</organism>
<feature type="transmembrane region" description="Helical" evidence="1">
    <location>
        <begin position="12"/>
        <end position="35"/>
    </location>
</feature>
<dbReference type="NCBIfam" id="TIGR02532">
    <property type="entry name" value="IV_pilin_GFxxxE"/>
    <property type="match status" value="1"/>
</dbReference>
<protein>
    <submittedName>
        <fullName evidence="2">Type II secretion system protein J</fullName>
    </submittedName>
</protein>
<gene>
    <name evidence="2" type="ORF">SAMN02745161_1915</name>
</gene>
<dbReference type="OrthoDB" id="5465052at2"/>
<dbReference type="SUPFAM" id="SSF54523">
    <property type="entry name" value="Pili subunits"/>
    <property type="match status" value="1"/>
</dbReference>
<keyword evidence="3" id="KW-1185">Reference proteome</keyword>
<accession>A0A1N6GZS5</accession>
<dbReference type="PROSITE" id="PS00409">
    <property type="entry name" value="PROKAR_NTER_METHYL"/>
    <property type="match status" value="1"/>
</dbReference>
<proteinExistence type="predicted"/>
<dbReference type="Pfam" id="PF07963">
    <property type="entry name" value="N_methyl"/>
    <property type="match status" value="1"/>
</dbReference>
<name>A0A1N6GZS5_9BACT</name>
<dbReference type="EMBL" id="FSRG01000005">
    <property type="protein sequence ID" value="SIO13009.1"/>
    <property type="molecule type" value="Genomic_DNA"/>
</dbReference>
<keyword evidence="1" id="KW-1133">Transmembrane helix</keyword>
<evidence type="ECO:0000313" key="2">
    <source>
        <dbReference type="EMBL" id="SIO13009.1"/>
    </source>
</evidence>
<dbReference type="InterPro" id="IPR012902">
    <property type="entry name" value="N_methyl_site"/>
</dbReference>
<dbReference type="RefSeq" id="WP_074216707.1">
    <property type="nucleotide sequence ID" value="NZ_FSRG01000005.1"/>
</dbReference>
<dbReference type="AlphaFoldDB" id="A0A1N6GZS5"/>
<evidence type="ECO:0000313" key="3">
    <source>
        <dbReference type="Proteomes" id="UP000184694"/>
    </source>
</evidence>
<dbReference type="STRING" id="1121457.SAMN02745161_1915"/>
<sequence length="215" mass="24739">MQQKKNHPQAGFTLLEVLIAIMLMATIMTTLFGVFTHVLNAAQHARKHMESDRVGRAILGIIAEDIRYMHPDTTSEHLKFSTMIPPNDNSLPEERTILGLATTSSLKFSEHPTSYSLQYVTYSIIKNGTGDFSLFRNEQPFPTIEGKLPLLRYKLVNSMRSCTFSYYDKARDEFRQDWDNDRMELPEAIRIEFFLGEAEPPYKYSLVIPLPKRTS</sequence>
<dbReference type="Proteomes" id="UP000184694">
    <property type="component" value="Unassembled WGS sequence"/>
</dbReference>